<accession>B1Z6F0</accession>
<dbReference type="HOGENOM" id="CLU_565832_0_0_4"/>
<geneLocation type="plasmid" evidence="2 3">
    <name>pBMC401</name>
</geneLocation>
<organism evidence="2 3">
    <name type="scientific">Burkholderia ambifaria (strain MC40-6)</name>
    <dbReference type="NCBI Taxonomy" id="398577"/>
    <lineage>
        <taxon>Bacteria</taxon>
        <taxon>Pseudomonadati</taxon>
        <taxon>Pseudomonadota</taxon>
        <taxon>Betaproteobacteria</taxon>
        <taxon>Burkholderiales</taxon>
        <taxon>Burkholderiaceae</taxon>
        <taxon>Burkholderia</taxon>
        <taxon>Burkholderia cepacia complex</taxon>
    </lineage>
</organism>
<feature type="chain" id="PRO_5002771438" description="Porin domain-containing protein" evidence="1">
    <location>
        <begin position="22"/>
        <end position="482"/>
    </location>
</feature>
<proteinExistence type="predicted"/>
<dbReference type="Proteomes" id="UP000001680">
    <property type="component" value="Plasmid pBMC401"/>
</dbReference>
<gene>
    <name evidence="2" type="ordered locus">BamMC406_6607</name>
</gene>
<evidence type="ECO:0000256" key="1">
    <source>
        <dbReference type="SAM" id="SignalP"/>
    </source>
</evidence>
<dbReference type="EMBL" id="CP001028">
    <property type="protein sequence ID" value="ACB69027.1"/>
    <property type="molecule type" value="Genomic_DNA"/>
</dbReference>
<reference evidence="3" key="1">
    <citation type="submission" date="2008-04" db="EMBL/GenBank/DDBJ databases">
        <title>Complete sequence of plasmid 1 of Burkholderia ambifaria MC40-6.</title>
        <authorList>
            <person name="Copeland A."/>
            <person name="Lucas S."/>
            <person name="Lapidus A."/>
            <person name="Glavina del Rio T."/>
            <person name="Dalin E."/>
            <person name="Tice H."/>
            <person name="Pitluck S."/>
            <person name="Chain P."/>
            <person name="Malfatti S."/>
            <person name="Shin M."/>
            <person name="Vergez L."/>
            <person name="Lang D."/>
            <person name="Schmutz J."/>
            <person name="Larimer F."/>
            <person name="Land M."/>
            <person name="Hauser L."/>
            <person name="Kyrpides N."/>
            <person name="Lykidis A."/>
            <person name="Ramette A."/>
            <person name="Konstantinidis K."/>
            <person name="Tiedje J."/>
            <person name="Richardson P."/>
        </authorList>
    </citation>
    <scope>NUCLEOTIDE SEQUENCE [LARGE SCALE GENOMIC DNA]</scope>
    <source>
        <strain evidence="3">MC40-6</strain>
        <plasmid evidence="3">Plasmid pBMC401</plasmid>
    </source>
</reference>
<feature type="signal peptide" evidence="1">
    <location>
        <begin position="1"/>
        <end position="21"/>
    </location>
</feature>
<evidence type="ECO:0008006" key="4">
    <source>
        <dbReference type="Google" id="ProtNLM"/>
    </source>
</evidence>
<keyword evidence="2" id="KW-0614">Plasmid</keyword>
<name>B1Z6F0_BURA4</name>
<protein>
    <recommendedName>
        <fullName evidence="4">Porin domain-containing protein</fullName>
    </recommendedName>
</protein>
<dbReference type="AlphaFoldDB" id="B1Z6F0"/>
<evidence type="ECO:0000313" key="2">
    <source>
        <dbReference type="EMBL" id="ACB69027.1"/>
    </source>
</evidence>
<dbReference type="SUPFAM" id="SSF56935">
    <property type="entry name" value="Porins"/>
    <property type="match status" value="2"/>
</dbReference>
<sequence>MKWIASTTLACTAGTCGSAFAQSSVTLYGVIDASIHYTHITGGASNQVKLQSGQISVIQLEDAGQGRSGRRHERAVQPAERVQREYREDEFRAAVLAQGLCRLDGWIRHVDGRPSAGYVEGSRVASAGRQFSRVFHGARGRRQRGRFGAQQQCRQMGEPVMGRVAGGRDVRLRRCGGIGRGRAGLQRRAFVYRRATDCRGRLHALDNGNALRSTRGASSADTIFLSRANNAYATASAVNIARTGAPTRWAPLHWTGITATPSICPTQARRTARPSATTTVRFVAWQASPAWLLQTGYNYLKSHGASSATYQQVTLAADYARSKRTDIYAAASYVHASGKSGAGGGFERLCQWREVDSRTRDRRHSPPVLSAAHRRGAAPYESLSRDDHVQDLPSIVLLDSTDSISKIHGLQHASATGSILIIMGRRICVSNSLKNIIMVLLSFAGMSRRACDRVRHGVFQKKCAEDDPEVFSNRSADVSGMQ</sequence>
<dbReference type="Gene3D" id="2.40.160.10">
    <property type="entry name" value="Porin"/>
    <property type="match status" value="1"/>
</dbReference>
<dbReference type="KEGG" id="bac:BamMC406_6607"/>
<evidence type="ECO:0000313" key="3">
    <source>
        <dbReference type="Proteomes" id="UP000001680"/>
    </source>
</evidence>
<keyword evidence="1" id="KW-0732">Signal</keyword>
<dbReference type="InterPro" id="IPR023614">
    <property type="entry name" value="Porin_dom_sf"/>
</dbReference>